<organism evidence="2 3">
    <name type="scientific">Candidatus Lokiarchaeum ossiferum</name>
    <dbReference type="NCBI Taxonomy" id="2951803"/>
    <lineage>
        <taxon>Archaea</taxon>
        <taxon>Promethearchaeati</taxon>
        <taxon>Promethearchaeota</taxon>
        <taxon>Promethearchaeia</taxon>
        <taxon>Promethearchaeales</taxon>
        <taxon>Promethearchaeaceae</taxon>
        <taxon>Candidatus Lokiarchaeum</taxon>
    </lineage>
</organism>
<accession>A0ABY6HWB4</accession>
<evidence type="ECO:0008006" key="4">
    <source>
        <dbReference type="Google" id="ProtNLM"/>
    </source>
</evidence>
<dbReference type="InterPro" id="IPR036390">
    <property type="entry name" value="WH_DNA-bd_sf"/>
</dbReference>
<reference evidence="2" key="1">
    <citation type="submission" date="2022-09" db="EMBL/GenBank/DDBJ databases">
        <title>Actin cytoskeleton and complex cell architecture in an #Asgard archaeon.</title>
        <authorList>
            <person name="Ponce Toledo R.I."/>
            <person name="Schleper C."/>
            <person name="Rodrigues Oliveira T."/>
            <person name="Wollweber F."/>
            <person name="Xu J."/>
            <person name="Rittmann S."/>
            <person name="Klingl A."/>
            <person name="Pilhofer M."/>
        </authorList>
    </citation>
    <scope>NUCLEOTIDE SEQUENCE</scope>
    <source>
        <strain evidence="2">B-35</strain>
    </source>
</reference>
<gene>
    <name evidence="2" type="ORF">NEF87_003134</name>
</gene>
<dbReference type="EMBL" id="CP104013">
    <property type="protein sequence ID" value="UYP46849.1"/>
    <property type="molecule type" value="Genomic_DNA"/>
</dbReference>
<dbReference type="Gene3D" id="1.10.10.10">
    <property type="entry name" value="Winged helix-like DNA-binding domain superfamily/Winged helix DNA-binding domain"/>
    <property type="match status" value="1"/>
</dbReference>
<proteinExistence type="predicted"/>
<feature type="region of interest" description="Disordered" evidence="1">
    <location>
        <begin position="1"/>
        <end position="23"/>
    </location>
</feature>
<evidence type="ECO:0000256" key="1">
    <source>
        <dbReference type="SAM" id="MobiDB-lite"/>
    </source>
</evidence>
<evidence type="ECO:0000313" key="2">
    <source>
        <dbReference type="EMBL" id="UYP46849.1"/>
    </source>
</evidence>
<keyword evidence="3" id="KW-1185">Reference proteome</keyword>
<dbReference type="SUPFAM" id="SSF46785">
    <property type="entry name" value="Winged helix' DNA-binding domain"/>
    <property type="match status" value="1"/>
</dbReference>
<name>A0ABY6HWB4_9ARCH</name>
<dbReference type="InterPro" id="IPR036388">
    <property type="entry name" value="WH-like_DNA-bd_sf"/>
</dbReference>
<protein>
    <recommendedName>
        <fullName evidence="4">HTH arsR-type domain-containing protein</fullName>
    </recommendedName>
</protein>
<sequence>MNKKKKSSSENKGQSSKKFKKSKDEKTPLELLLSKTKFHIYSYLEMYQQLTSADFERLLSKSKSTIHTHLQDLIEIGIIAVPEMRDIKGNMIYRLAEDYNEKIGDFDSDVDFSSPNTSEKDLLKIIQIESAFAKINQANSQYLVDFGKKINEIAKAGLDSSNLAMLRDMTKLKRDKKGHLIKDDKGNNISQFDLLSSFNYMSRAEYLIFREEWSHFLNRVRKKYEELRESGDELSQNDEKVMLVTTTGMPIKRLLEFLN</sequence>
<dbReference type="Proteomes" id="UP001208689">
    <property type="component" value="Chromosome"/>
</dbReference>
<evidence type="ECO:0000313" key="3">
    <source>
        <dbReference type="Proteomes" id="UP001208689"/>
    </source>
</evidence>